<sequence>MGIMLLKLIPKRQLQDDFKGHQRGDDLLDVCSTLSRILETEYISVFNQLLRYSYFKDNEDEDEDDVVGTHYRTPTSRPFERSRAS</sequence>
<organism evidence="2 3">
    <name type="scientific">Oedothorax gibbosus</name>
    <dbReference type="NCBI Taxonomy" id="931172"/>
    <lineage>
        <taxon>Eukaryota</taxon>
        <taxon>Metazoa</taxon>
        <taxon>Ecdysozoa</taxon>
        <taxon>Arthropoda</taxon>
        <taxon>Chelicerata</taxon>
        <taxon>Arachnida</taxon>
        <taxon>Araneae</taxon>
        <taxon>Araneomorphae</taxon>
        <taxon>Entelegynae</taxon>
        <taxon>Araneoidea</taxon>
        <taxon>Linyphiidae</taxon>
        <taxon>Erigoninae</taxon>
        <taxon>Oedothorax</taxon>
    </lineage>
</organism>
<proteinExistence type="predicted"/>
<keyword evidence="3" id="KW-1185">Reference proteome</keyword>
<evidence type="ECO:0000256" key="1">
    <source>
        <dbReference type="SAM" id="MobiDB-lite"/>
    </source>
</evidence>
<dbReference type="AlphaFoldDB" id="A0AAV6UN00"/>
<evidence type="ECO:0000313" key="3">
    <source>
        <dbReference type="Proteomes" id="UP000827092"/>
    </source>
</evidence>
<dbReference type="EMBL" id="JAFNEN010000324">
    <property type="protein sequence ID" value="KAG8185797.1"/>
    <property type="molecule type" value="Genomic_DNA"/>
</dbReference>
<gene>
    <name evidence="2" type="ORF">JTE90_002023</name>
</gene>
<comment type="caution">
    <text evidence="2">The sequence shown here is derived from an EMBL/GenBank/DDBJ whole genome shotgun (WGS) entry which is preliminary data.</text>
</comment>
<accession>A0AAV6UN00</accession>
<name>A0AAV6UN00_9ARAC</name>
<reference evidence="2 3" key="1">
    <citation type="journal article" date="2022" name="Nat. Ecol. Evol.">
        <title>A masculinizing supergene underlies an exaggerated male reproductive morph in a spider.</title>
        <authorList>
            <person name="Hendrickx F."/>
            <person name="De Corte Z."/>
            <person name="Sonet G."/>
            <person name="Van Belleghem S.M."/>
            <person name="Kostlbacher S."/>
            <person name="Vangestel C."/>
        </authorList>
    </citation>
    <scope>NUCLEOTIDE SEQUENCE [LARGE SCALE GENOMIC DNA]</scope>
    <source>
        <strain evidence="2">W744_W776</strain>
    </source>
</reference>
<feature type="region of interest" description="Disordered" evidence="1">
    <location>
        <begin position="60"/>
        <end position="85"/>
    </location>
</feature>
<dbReference type="Proteomes" id="UP000827092">
    <property type="component" value="Unassembled WGS sequence"/>
</dbReference>
<evidence type="ECO:0000313" key="2">
    <source>
        <dbReference type="EMBL" id="KAG8185797.1"/>
    </source>
</evidence>
<protein>
    <submittedName>
        <fullName evidence="2">Uncharacterized protein</fullName>
    </submittedName>
</protein>